<dbReference type="AlphaFoldDB" id="A0A0C3BNB8"/>
<reference evidence="3 4" key="1">
    <citation type="submission" date="2014-04" db="EMBL/GenBank/DDBJ databases">
        <authorList>
            <consortium name="DOE Joint Genome Institute"/>
            <person name="Kuo A."/>
            <person name="Zuccaro A."/>
            <person name="Kohler A."/>
            <person name="Nagy L.G."/>
            <person name="Floudas D."/>
            <person name="Copeland A."/>
            <person name="Barry K.W."/>
            <person name="Cichocki N."/>
            <person name="Veneault-Fourrey C."/>
            <person name="LaButti K."/>
            <person name="Lindquist E.A."/>
            <person name="Lipzen A."/>
            <person name="Lundell T."/>
            <person name="Morin E."/>
            <person name="Murat C."/>
            <person name="Sun H."/>
            <person name="Tunlid A."/>
            <person name="Henrissat B."/>
            <person name="Grigoriev I.V."/>
            <person name="Hibbett D.S."/>
            <person name="Martin F."/>
            <person name="Nordberg H.P."/>
            <person name="Cantor M.N."/>
            <person name="Hua S.X."/>
        </authorList>
    </citation>
    <scope>NUCLEOTIDE SEQUENCE [LARGE SCALE GENOMIC DNA]</scope>
    <source>
        <strain evidence="3 4">MAFF 305830</strain>
    </source>
</reference>
<keyword evidence="4" id="KW-1185">Reference proteome</keyword>
<dbReference type="OrthoDB" id="2133190at2759"/>
<dbReference type="GO" id="GO:0046983">
    <property type="term" value="F:protein dimerization activity"/>
    <property type="evidence" value="ECO:0007669"/>
    <property type="project" value="InterPro"/>
</dbReference>
<feature type="region of interest" description="Disordered" evidence="1">
    <location>
        <begin position="1"/>
        <end position="27"/>
    </location>
</feature>
<dbReference type="InterPro" id="IPR011598">
    <property type="entry name" value="bHLH_dom"/>
</dbReference>
<feature type="domain" description="BHLH" evidence="2">
    <location>
        <begin position="18"/>
        <end position="94"/>
    </location>
</feature>
<name>A0A0C3BNB8_SERVB</name>
<evidence type="ECO:0000259" key="2">
    <source>
        <dbReference type="PROSITE" id="PS50888"/>
    </source>
</evidence>
<dbReference type="Pfam" id="PF00010">
    <property type="entry name" value="HLH"/>
    <property type="match status" value="1"/>
</dbReference>
<evidence type="ECO:0000313" key="4">
    <source>
        <dbReference type="Proteomes" id="UP000054097"/>
    </source>
</evidence>
<evidence type="ECO:0000313" key="3">
    <source>
        <dbReference type="EMBL" id="KIM32956.1"/>
    </source>
</evidence>
<reference evidence="4" key="2">
    <citation type="submission" date="2015-01" db="EMBL/GenBank/DDBJ databases">
        <title>Evolutionary Origins and Diversification of the Mycorrhizal Mutualists.</title>
        <authorList>
            <consortium name="DOE Joint Genome Institute"/>
            <consortium name="Mycorrhizal Genomics Consortium"/>
            <person name="Kohler A."/>
            <person name="Kuo A."/>
            <person name="Nagy L.G."/>
            <person name="Floudas D."/>
            <person name="Copeland A."/>
            <person name="Barry K.W."/>
            <person name="Cichocki N."/>
            <person name="Veneault-Fourrey C."/>
            <person name="LaButti K."/>
            <person name="Lindquist E.A."/>
            <person name="Lipzen A."/>
            <person name="Lundell T."/>
            <person name="Morin E."/>
            <person name="Murat C."/>
            <person name="Riley R."/>
            <person name="Ohm R."/>
            <person name="Sun H."/>
            <person name="Tunlid A."/>
            <person name="Henrissat B."/>
            <person name="Grigoriev I.V."/>
            <person name="Hibbett D.S."/>
            <person name="Martin F."/>
        </authorList>
    </citation>
    <scope>NUCLEOTIDE SEQUENCE [LARGE SCALE GENOMIC DNA]</scope>
    <source>
        <strain evidence="4">MAFF 305830</strain>
    </source>
</reference>
<dbReference type="PANTHER" id="PTHR47336">
    <property type="entry name" value="TRANSCRIPTION FACTOR HMS1-RELATED"/>
    <property type="match status" value="1"/>
</dbReference>
<proteinExistence type="predicted"/>
<accession>A0A0C3BNB8</accession>
<dbReference type="InterPro" id="IPR052099">
    <property type="entry name" value="Regulatory_TF_Diverse"/>
</dbReference>
<dbReference type="Gene3D" id="4.10.280.10">
    <property type="entry name" value="Helix-loop-helix DNA-binding domain"/>
    <property type="match status" value="1"/>
</dbReference>
<dbReference type="STRING" id="933852.A0A0C3BNB8"/>
<sequence length="94" mass="10255">PASEGAPTEGVSLTSGARPKTAHTTIERRYRTNLNTCIVGLRNSIPAVRYLDKSYKHATGVQDKPDERGLIDGVKAARKISKATIMSKAREYIV</sequence>
<dbReference type="PROSITE" id="PS50888">
    <property type="entry name" value="BHLH"/>
    <property type="match status" value="1"/>
</dbReference>
<dbReference type="InterPro" id="IPR036638">
    <property type="entry name" value="HLH_DNA-bd_sf"/>
</dbReference>
<dbReference type="EMBL" id="KN824279">
    <property type="protein sequence ID" value="KIM32956.1"/>
    <property type="molecule type" value="Genomic_DNA"/>
</dbReference>
<gene>
    <name evidence="3" type="ORF">M408DRAFT_62694</name>
</gene>
<dbReference type="PANTHER" id="PTHR47336:SF2">
    <property type="entry name" value="TRANSCRIPTION FACTOR HMS1-RELATED"/>
    <property type="match status" value="1"/>
</dbReference>
<dbReference type="SUPFAM" id="SSF47459">
    <property type="entry name" value="HLH, helix-loop-helix DNA-binding domain"/>
    <property type="match status" value="1"/>
</dbReference>
<dbReference type="Proteomes" id="UP000054097">
    <property type="component" value="Unassembled WGS sequence"/>
</dbReference>
<dbReference type="HOGENOM" id="CLU_2392054_0_0_1"/>
<evidence type="ECO:0000256" key="1">
    <source>
        <dbReference type="SAM" id="MobiDB-lite"/>
    </source>
</evidence>
<protein>
    <recommendedName>
        <fullName evidence="2">BHLH domain-containing protein</fullName>
    </recommendedName>
</protein>
<organism evidence="3 4">
    <name type="scientific">Serendipita vermifera MAFF 305830</name>
    <dbReference type="NCBI Taxonomy" id="933852"/>
    <lineage>
        <taxon>Eukaryota</taxon>
        <taxon>Fungi</taxon>
        <taxon>Dikarya</taxon>
        <taxon>Basidiomycota</taxon>
        <taxon>Agaricomycotina</taxon>
        <taxon>Agaricomycetes</taxon>
        <taxon>Sebacinales</taxon>
        <taxon>Serendipitaceae</taxon>
        <taxon>Serendipita</taxon>
    </lineage>
</organism>
<feature type="non-terminal residue" evidence="3">
    <location>
        <position position="1"/>
    </location>
</feature>